<dbReference type="InterPro" id="IPR019758">
    <property type="entry name" value="Pept_S26A_signal_pept_1_CS"/>
</dbReference>
<comment type="similarity">
    <text evidence="2">Belongs to the peptidase S26 family.</text>
</comment>
<dbReference type="RefSeq" id="WP_013565378.1">
    <property type="nucleotide sequence ID" value="NC_014962.1"/>
</dbReference>
<dbReference type="STRING" id="575540.Isop_2518"/>
<dbReference type="PANTHER" id="PTHR43390:SF1">
    <property type="entry name" value="CHLOROPLAST PROCESSING PEPTIDASE"/>
    <property type="match status" value="1"/>
</dbReference>
<dbReference type="CDD" id="cd06530">
    <property type="entry name" value="S26_SPase_I"/>
    <property type="match status" value="2"/>
</dbReference>
<evidence type="ECO:0000313" key="11">
    <source>
        <dbReference type="Proteomes" id="UP000008631"/>
    </source>
</evidence>
<dbReference type="InterPro" id="IPR000223">
    <property type="entry name" value="Pept_S26A_signal_pept_1"/>
</dbReference>
<dbReference type="GO" id="GO:0016020">
    <property type="term" value="C:membrane"/>
    <property type="evidence" value="ECO:0007669"/>
    <property type="project" value="InterPro"/>
</dbReference>
<evidence type="ECO:0000256" key="7">
    <source>
        <dbReference type="PIRSR" id="PIRSR600223-1"/>
    </source>
</evidence>
<accession>E8QY95</accession>
<comment type="catalytic activity">
    <reaction evidence="1">
        <text>Cleavage of hydrophobic, N-terminal signal or leader sequences from secreted and periplasmic proteins.</text>
        <dbReference type="EC" id="3.4.21.89"/>
    </reaction>
</comment>
<dbReference type="GO" id="GO:0004252">
    <property type="term" value="F:serine-type endopeptidase activity"/>
    <property type="evidence" value="ECO:0007669"/>
    <property type="project" value="InterPro"/>
</dbReference>
<feature type="region of interest" description="Disordered" evidence="8">
    <location>
        <begin position="45"/>
        <end position="78"/>
    </location>
</feature>
<dbReference type="KEGG" id="ipa:Isop_2518"/>
<dbReference type="eggNOG" id="COG0681">
    <property type="taxonomic scope" value="Bacteria"/>
</dbReference>
<keyword evidence="5" id="KW-0378">Hydrolase</keyword>
<organism evidence="10 11">
    <name type="scientific">Isosphaera pallida (strain ATCC 43644 / DSM 9630 / IS1B)</name>
    <dbReference type="NCBI Taxonomy" id="575540"/>
    <lineage>
        <taxon>Bacteria</taxon>
        <taxon>Pseudomonadati</taxon>
        <taxon>Planctomycetota</taxon>
        <taxon>Planctomycetia</taxon>
        <taxon>Isosphaerales</taxon>
        <taxon>Isosphaeraceae</taxon>
        <taxon>Isosphaera</taxon>
    </lineage>
</organism>
<dbReference type="InParanoid" id="E8QY95"/>
<gene>
    <name evidence="10" type="ordered locus">Isop_2518</name>
</gene>
<dbReference type="InterPro" id="IPR019533">
    <property type="entry name" value="Peptidase_S26"/>
</dbReference>
<feature type="active site" evidence="7">
    <location>
        <position position="123"/>
    </location>
</feature>
<feature type="compositionally biased region" description="Polar residues" evidence="8">
    <location>
        <begin position="1"/>
        <end position="11"/>
    </location>
</feature>
<dbReference type="HOGENOM" id="CLU_457004_0_0_0"/>
<evidence type="ECO:0000256" key="1">
    <source>
        <dbReference type="ARBA" id="ARBA00000677"/>
    </source>
</evidence>
<evidence type="ECO:0000256" key="6">
    <source>
        <dbReference type="ARBA" id="ARBA00029906"/>
    </source>
</evidence>
<dbReference type="SUPFAM" id="SSF51306">
    <property type="entry name" value="LexA/Signal peptidase"/>
    <property type="match status" value="2"/>
</dbReference>
<proteinExistence type="inferred from homology"/>
<dbReference type="Pfam" id="PF10502">
    <property type="entry name" value="Peptidase_S26"/>
    <property type="match status" value="1"/>
</dbReference>
<dbReference type="GO" id="GO:0006465">
    <property type="term" value="P:signal peptide processing"/>
    <property type="evidence" value="ECO:0007669"/>
    <property type="project" value="InterPro"/>
</dbReference>
<dbReference type="GO" id="GO:0009003">
    <property type="term" value="F:signal peptidase activity"/>
    <property type="evidence" value="ECO:0007669"/>
    <property type="project" value="UniProtKB-EC"/>
</dbReference>
<dbReference type="PRINTS" id="PR00727">
    <property type="entry name" value="LEADERPTASE"/>
</dbReference>
<evidence type="ECO:0000313" key="10">
    <source>
        <dbReference type="EMBL" id="ADV63090.1"/>
    </source>
</evidence>
<dbReference type="EMBL" id="CP002353">
    <property type="protein sequence ID" value="ADV63090.1"/>
    <property type="molecule type" value="Genomic_DNA"/>
</dbReference>
<evidence type="ECO:0000256" key="5">
    <source>
        <dbReference type="ARBA" id="ARBA00022801"/>
    </source>
</evidence>
<evidence type="ECO:0000256" key="4">
    <source>
        <dbReference type="ARBA" id="ARBA00019232"/>
    </source>
</evidence>
<feature type="domain" description="Peptidase S26" evidence="9">
    <location>
        <begin position="188"/>
        <end position="267"/>
    </location>
</feature>
<reference evidence="10 11" key="2">
    <citation type="journal article" date="2011" name="Stand. Genomic Sci.">
        <title>Complete genome sequence of Isosphaera pallida type strain (IS1B).</title>
        <authorList>
            <consortium name="US DOE Joint Genome Institute (JGI-PGF)"/>
            <person name="Goker M."/>
            <person name="Cleland D."/>
            <person name="Saunders E."/>
            <person name="Lapidus A."/>
            <person name="Nolan M."/>
            <person name="Lucas S."/>
            <person name="Hammon N."/>
            <person name="Deshpande S."/>
            <person name="Cheng J.F."/>
            <person name="Tapia R."/>
            <person name="Han C."/>
            <person name="Goodwin L."/>
            <person name="Pitluck S."/>
            <person name="Liolios K."/>
            <person name="Pagani I."/>
            <person name="Ivanova N."/>
            <person name="Mavromatis K."/>
            <person name="Pati A."/>
            <person name="Chen A."/>
            <person name="Palaniappan K."/>
            <person name="Land M."/>
            <person name="Hauser L."/>
            <person name="Chang Y.J."/>
            <person name="Jeffries C.D."/>
            <person name="Detter J.C."/>
            <person name="Beck B."/>
            <person name="Woyke T."/>
            <person name="Bristow J."/>
            <person name="Eisen J.A."/>
            <person name="Markowitz V."/>
            <person name="Hugenholtz P."/>
            <person name="Kyrpides N.C."/>
            <person name="Klenk H.P."/>
        </authorList>
    </citation>
    <scope>NUCLEOTIDE SEQUENCE [LARGE SCALE GENOMIC DNA]</scope>
    <source>
        <strain evidence="11">ATCC 43644 / DSM 9630 / IS1B</strain>
    </source>
</reference>
<evidence type="ECO:0000256" key="3">
    <source>
        <dbReference type="ARBA" id="ARBA00013208"/>
    </source>
</evidence>
<dbReference type="PROSITE" id="PS00761">
    <property type="entry name" value="SPASE_I_3"/>
    <property type="match status" value="1"/>
</dbReference>
<name>E8QY95_ISOPI</name>
<reference key="1">
    <citation type="submission" date="2010-11" db="EMBL/GenBank/DDBJ databases">
        <title>The complete sequence of chromosome of Isophaera pallida ATCC 43644.</title>
        <authorList>
            <consortium name="US DOE Joint Genome Institute (JGI-PGF)"/>
            <person name="Lucas S."/>
            <person name="Copeland A."/>
            <person name="Lapidus A."/>
            <person name="Bruce D."/>
            <person name="Goodwin L."/>
            <person name="Pitluck S."/>
            <person name="Kyrpides N."/>
            <person name="Mavromatis K."/>
            <person name="Pagani I."/>
            <person name="Ivanova N."/>
            <person name="Saunders E."/>
            <person name="Brettin T."/>
            <person name="Detter J.C."/>
            <person name="Han C."/>
            <person name="Tapia R."/>
            <person name="Land M."/>
            <person name="Hauser L."/>
            <person name="Markowitz V."/>
            <person name="Cheng J.-F."/>
            <person name="Hugenholtz P."/>
            <person name="Woyke T."/>
            <person name="Wu D."/>
            <person name="Eisen J.A."/>
        </authorList>
    </citation>
    <scope>NUCLEOTIDE SEQUENCE</scope>
    <source>
        <strain>ATCC 43644</strain>
    </source>
</reference>
<feature type="active site" evidence="7">
    <location>
        <position position="231"/>
    </location>
</feature>
<dbReference type="PANTHER" id="PTHR43390">
    <property type="entry name" value="SIGNAL PEPTIDASE I"/>
    <property type="match status" value="1"/>
</dbReference>
<evidence type="ECO:0000256" key="8">
    <source>
        <dbReference type="SAM" id="MobiDB-lite"/>
    </source>
</evidence>
<dbReference type="Proteomes" id="UP000008631">
    <property type="component" value="Chromosome"/>
</dbReference>
<sequence length="668" mass="75319">MTALNHPNPTYNPRDDHPSNDPGLDDPKPTSAFFLIPLADLHAEPRTPTDAAPVAPLAETPSPLPPLKGRAESLNADDPASQHAEMVGGMTIGRELAEIVVFVSLVLVLSGFFVDKYVIPTGSMNPGLMGRHKEVVCPECGHTYVVNASGEVEPSGAPALKDPEGRRVAVGTCVNCRCPALIENEISHKGDQIAAMKVGYQLPSWLGGRPPQRWETVVFHSPEESNIRFIKRLVGLPNETVRIWGGDLYRRSDDPLQRAELDPEADSQGFSILRKPLRHQEVMRVLVYDDRHRPQSLEGLEEWRRWRLDAGWSQRGPGAYHFNPEEFPRPHPDEFSELRYRHRVPSPAQWETILAGGVETVHAESTLVTDFDSFNSDIAVFEVDRIDRLERPWMIQHWVGDLILEFGFEPIDPNARLRIELVRGGRRYWCVLDMVSTTATLLREVDRGERGRGGRGFEIGPTAPAPLQLGQRSVVQLIHTDGRLALTIDGQPLFGEGWTQRPHSDLPTARDTEPAALAAQGGRLEITDLTLWRDLYYSREPTTIDNPRIDHDPPRDAQGMQSLLADANQFDRFEPGPPLDFPIGPDRYLMLGDNSLWSRDSRAWSPNKTIDGLVVPRREPWEVPASLIIGRAFVVHWPHTVPIWPNWRINRDLCLPSRPNFEKMRWIR</sequence>
<dbReference type="AlphaFoldDB" id="E8QY95"/>
<dbReference type="Gene3D" id="2.10.109.10">
    <property type="entry name" value="Umud Fragment, subunit A"/>
    <property type="match status" value="2"/>
</dbReference>
<evidence type="ECO:0000256" key="2">
    <source>
        <dbReference type="ARBA" id="ARBA00009370"/>
    </source>
</evidence>
<dbReference type="EC" id="3.4.21.89" evidence="3"/>
<protein>
    <recommendedName>
        <fullName evidence="4">Signal peptidase I</fullName>
        <ecNumber evidence="3">3.4.21.89</ecNumber>
    </recommendedName>
    <alternativeName>
        <fullName evidence="6">Leader peptidase I</fullName>
    </alternativeName>
</protein>
<dbReference type="OrthoDB" id="9802919at2"/>
<evidence type="ECO:0000259" key="9">
    <source>
        <dbReference type="Pfam" id="PF10502"/>
    </source>
</evidence>
<keyword evidence="11" id="KW-1185">Reference proteome</keyword>
<feature type="region of interest" description="Disordered" evidence="8">
    <location>
        <begin position="1"/>
        <end position="31"/>
    </location>
</feature>
<dbReference type="InterPro" id="IPR036286">
    <property type="entry name" value="LexA/Signal_pep-like_sf"/>
</dbReference>